<dbReference type="RefSeq" id="WP_274942682.1">
    <property type="nucleotide sequence ID" value="NZ_JANWOI010000001.1"/>
</dbReference>
<keyword evidence="4" id="KW-1185">Reference proteome</keyword>
<dbReference type="SFLD" id="SFLDS00019">
    <property type="entry name" value="Glutathione_Transferase_(cytos"/>
    <property type="match status" value="1"/>
</dbReference>
<dbReference type="SUPFAM" id="SSF52833">
    <property type="entry name" value="Thioredoxin-like"/>
    <property type="match status" value="1"/>
</dbReference>
<feature type="domain" description="GST N-terminal" evidence="1">
    <location>
        <begin position="1"/>
        <end position="79"/>
    </location>
</feature>
<dbReference type="Gene3D" id="1.20.1050.10">
    <property type="match status" value="1"/>
</dbReference>
<evidence type="ECO:0000259" key="2">
    <source>
        <dbReference type="PROSITE" id="PS50405"/>
    </source>
</evidence>
<dbReference type="InterPro" id="IPR036249">
    <property type="entry name" value="Thioredoxin-like_sf"/>
</dbReference>
<dbReference type="AlphaFoldDB" id="A0A9X3TX30"/>
<dbReference type="SUPFAM" id="SSF47616">
    <property type="entry name" value="GST C-terminal domain-like"/>
    <property type="match status" value="1"/>
</dbReference>
<dbReference type="InterPro" id="IPR036282">
    <property type="entry name" value="Glutathione-S-Trfase_C_sf"/>
</dbReference>
<protein>
    <submittedName>
        <fullName evidence="3">Glutathione S-transferase family protein</fullName>
    </submittedName>
</protein>
<dbReference type="CDD" id="cd00299">
    <property type="entry name" value="GST_C_family"/>
    <property type="match status" value="1"/>
</dbReference>
<dbReference type="InterPro" id="IPR004045">
    <property type="entry name" value="Glutathione_S-Trfase_N"/>
</dbReference>
<evidence type="ECO:0000313" key="3">
    <source>
        <dbReference type="EMBL" id="MDA5192982.1"/>
    </source>
</evidence>
<dbReference type="Proteomes" id="UP001141619">
    <property type="component" value="Unassembled WGS sequence"/>
</dbReference>
<dbReference type="PANTHER" id="PTHR44051">
    <property type="entry name" value="GLUTATHIONE S-TRANSFERASE-RELATED"/>
    <property type="match status" value="1"/>
</dbReference>
<dbReference type="InterPro" id="IPR010987">
    <property type="entry name" value="Glutathione-S-Trfase_C-like"/>
</dbReference>
<dbReference type="SFLD" id="SFLDG00358">
    <property type="entry name" value="Main_(cytGST)"/>
    <property type="match status" value="1"/>
</dbReference>
<dbReference type="PROSITE" id="PS50404">
    <property type="entry name" value="GST_NTER"/>
    <property type="match status" value="1"/>
</dbReference>
<dbReference type="InterPro" id="IPR040079">
    <property type="entry name" value="Glutathione_S-Trfase"/>
</dbReference>
<dbReference type="PROSITE" id="PS50405">
    <property type="entry name" value="GST_CTER"/>
    <property type="match status" value="1"/>
</dbReference>
<organism evidence="3 4">
    <name type="scientific">Govanella unica</name>
    <dbReference type="NCBI Taxonomy" id="2975056"/>
    <lineage>
        <taxon>Bacteria</taxon>
        <taxon>Pseudomonadati</taxon>
        <taxon>Pseudomonadota</taxon>
        <taxon>Alphaproteobacteria</taxon>
        <taxon>Emcibacterales</taxon>
        <taxon>Govanellaceae</taxon>
        <taxon>Govanella</taxon>
    </lineage>
</organism>
<reference evidence="3" key="1">
    <citation type="submission" date="2022-08" db="EMBL/GenBank/DDBJ databases">
        <authorList>
            <person name="Vandamme P."/>
            <person name="Hettiarachchi A."/>
            <person name="Peeters C."/>
            <person name="Cnockaert M."/>
            <person name="Carlier A."/>
        </authorList>
    </citation>
    <scope>NUCLEOTIDE SEQUENCE</scope>
    <source>
        <strain evidence="3">LMG 31809</strain>
    </source>
</reference>
<proteinExistence type="predicted"/>
<evidence type="ECO:0000313" key="4">
    <source>
        <dbReference type="Proteomes" id="UP001141619"/>
    </source>
</evidence>
<gene>
    <name evidence="3" type="ORF">NYP16_03290</name>
</gene>
<evidence type="ECO:0000259" key="1">
    <source>
        <dbReference type="PROSITE" id="PS50404"/>
    </source>
</evidence>
<dbReference type="PANTHER" id="PTHR44051:SF8">
    <property type="entry name" value="GLUTATHIONE S-TRANSFERASE GSTA"/>
    <property type="match status" value="1"/>
</dbReference>
<dbReference type="Pfam" id="PF13409">
    <property type="entry name" value="GST_N_2"/>
    <property type="match status" value="1"/>
</dbReference>
<accession>A0A9X3TX30</accession>
<feature type="domain" description="GST C-terminal" evidence="2">
    <location>
        <begin position="84"/>
        <end position="217"/>
    </location>
</feature>
<comment type="caution">
    <text evidence="3">The sequence shown here is derived from an EMBL/GenBank/DDBJ whole genome shotgun (WGS) entry which is preliminary data.</text>
</comment>
<name>A0A9X3TX30_9PROT</name>
<dbReference type="EMBL" id="JANWOI010000001">
    <property type="protein sequence ID" value="MDA5192982.1"/>
    <property type="molecule type" value="Genomic_DNA"/>
</dbReference>
<dbReference type="Gene3D" id="3.40.30.10">
    <property type="entry name" value="Glutaredoxin"/>
    <property type="match status" value="1"/>
</dbReference>
<dbReference type="CDD" id="cd00570">
    <property type="entry name" value="GST_N_family"/>
    <property type="match status" value="1"/>
</dbReference>
<sequence>MRTLYHNWFCPFSRKIRVTLHEKGLDFSMRVENVWERRPEFLALNPACSVPLLQEPDGHRIADNYAITEYLEETYQDQPLMGSTPEERAEVRRLVDWFDSKFHREVGHYLISEKILKRLLRHGSPNSDAIRAASHNIRIHLDYIGYLADRRDWLGGKFFSYADIAAVSHLSVMDYLGAVPWHANESAKNWYMRMKSRPSVRPLLKDVIPGLRPPAHYADLDF</sequence>
<reference evidence="3" key="2">
    <citation type="journal article" date="2023" name="Syst. Appl. Microbiol.">
        <title>Govania unica gen. nov., sp. nov., a rare biosphere bacterium that represents a novel family in the class Alphaproteobacteria.</title>
        <authorList>
            <person name="Vandamme P."/>
            <person name="Peeters C."/>
            <person name="Hettiarachchi A."/>
            <person name="Cnockaert M."/>
            <person name="Carlier A."/>
        </authorList>
    </citation>
    <scope>NUCLEOTIDE SEQUENCE</scope>
    <source>
        <strain evidence="3">LMG 31809</strain>
    </source>
</reference>